<sequence>MGVVELNGTEPFVVVGTGPKDDDKVGRGPKELVDTGIGPIELLEIGKLLVEDDDGPLVDVEEIGARLVDEKTGVEGLLDPLRLGGRVVSALAFCGKRREFDFGRLRMHFFWPLRNHVHFPFQVLTGQPALTSKLHGLDEELKRIMRTRRPRSYLVESSEQDERPPGQFFLASEREANLEPVVVDDKEDEESLAETEKCPITTRSDDLIAVNVQDRLVNLDGRHFLIRELDPVTSDREGLQVDKEELRRMIQRGEDLRKKYCGCHPVAPQPKGAEDELWMDDPEPVNDDGVPSSEPATTKINHFDGAERPERYEKVKKNCSTSNNVEPIRPESHRNLNVSNSEAKKKQPKSDDVKDSGEDLEVNTAKETPSKIRLTSLQGQDEKLTEKPPVQKKSCPVLLEDIPAISPTEPTQEGDEGKEKSNEKDVEVEPEKSCGDRAKDKKPPKPPRRKSPSSSSSSSSLGPKLVDRPSKSGVVSSADRYVKPRKSGSESKEQHRTRKPSGQNATCRDCILSCGCAEKPKEKKTLVRNLDLAPKFKTEQLPHGVILHIKFSVHAPTGLTRDVHAIFDMPNYQLRRIVVDGAEYYRV</sequence>
<feature type="compositionally biased region" description="Basic and acidic residues" evidence="1">
    <location>
        <begin position="342"/>
        <end position="357"/>
    </location>
</feature>
<feature type="compositionally biased region" description="Basic and acidic residues" evidence="1">
    <location>
        <begin position="415"/>
        <end position="443"/>
    </location>
</feature>
<evidence type="ECO:0000313" key="2">
    <source>
        <dbReference type="Proteomes" id="UP000095284"/>
    </source>
</evidence>
<name>A0A1I7S8A6_BURXY</name>
<organism evidence="2 3">
    <name type="scientific">Bursaphelenchus xylophilus</name>
    <name type="common">Pinewood nematode worm</name>
    <name type="synonym">Aphelenchoides xylophilus</name>
    <dbReference type="NCBI Taxonomy" id="6326"/>
    <lineage>
        <taxon>Eukaryota</taxon>
        <taxon>Metazoa</taxon>
        <taxon>Ecdysozoa</taxon>
        <taxon>Nematoda</taxon>
        <taxon>Chromadorea</taxon>
        <taxon>Rhabditida</taxon>
        <taxon>Tylenchina</taxon>
        <taxon>Tylenchomorpha</taxon>
        <taxon>Aphelenchoidea</taxon>
        <taxon>Aphelenchoididae</taxon>
        <taxon>Bursaphelenchus</taxon>
    </lineage>
</organism>
<feature type="region of interest" description="Disordered" evidence="1">
    <location>
        <begin position="267"/>
        <end position="505"/>
    </location>
</feature>
<accession>A0A1I7S8A6</accession>
<evidence type="ECO:0000313" key="3">
    <source>
        <dbReference type="WBParaSite" id="BXY_0924900.1"/>
    </source>
</evidence>
<dbReference type="WBParaSite" id="BXY_0924900.1">
    <property type="protein sequence ID" value="BXY_0924900.1"/>
    <property type="gene ID" value="BXY_0924900"/>
</dbReference>
<proteinExistence type="predicted"/>
<feature type="compositionally biased region" description="Basic and acidic residues" evidence="1">
    <location>
        <begin position="301"/>
        <end position="316"/>
    </location>
</feature>
<dbReference type="Proteomes" id="UP000095284">
    <property type="component" value="Unplaced"/>
</dbReference>
<dbReference type="AlphaFoldDB" id="A0A1I7S8A6"/>
<feature type="compositionally biased region" description="Acidic residues" evidence="1">
    <location>
        <begin position="275"/>
        <end position="286"/>
    </location>
</feature>
<protein>
    <submittedName>
        <fullName evidence="3">Microtubule-associated protein futsch</fullName>
    </submittedName>
</protein>
<reference evidence="3" key="1">
    <citation type="submission" date="2016-11" db="UniProtKB">
        <authorList>
            <consortium name="WormBaseParasite"/>
        </authorList>
    </citation>
    <scope>IDENTIFICATION</scope>
</reference>
<evidence type="ECO:0000256" key="1">
    <source>
        <dbReference type="SAM" id="MobiDB-lite"/>
    </source>
</evidence>